<dbReference type="GO" id="GO:0003887">
    <property type="term" value="F:DNA-directed DNA polymerase activity"/>
    <property type="evidence" value="ECO:0007669"/>
    <property type="project" value="UniProtKB-KW"/>
</dbReference>
<keyword evidence="3" id="KW-0808">Transferase</keyword>
<comment type="catalytic activity">
    <reaction evidence="8">
        <text>DNA(n) + a 2'-deoxyribonucleoside 5'-triphosphate = DNA(n+1) + diphosphate</text>
        <dbReference type="Rhea" id="RHEA:22508"/>
        <dbReference type="Rhea" id="RHEA-COMP:17339"/>
        <dbReference type="Rhea" id="RHEA-COMP:17340"/>
        <dbReference type="ChEBI" id="CHEBI:33019"/>
        <dbReference type="ChEBI" id="CHEBI:61560"/>
        <dbReference type="ChEBI" id="CHEBI:173112"/>
        <dbReference type="EC" id="2.7.7.7"/>
    </reaction>
</comment>
<evidence type="ECO:0000256" key="5">
    <source>
        <dbReference type="ARBA" id="ARBA00022705"/>
    </source>
</evidence>
<gene>
    <name evidence="10" type="ORF">AVEN_104939_1</name>
</gene>
<dbReference type="InterPro" id="IPR043502">
    <property type="entry name" value="DNA/RNA_pol_sf"/>
</dbReference>
<keyword evidence="11" id="KW-1185">Reference proteome</keyword>
<proteinExistence type="inferred from homology"/>
<name>A0A4Y2SQC8_ARAVE</name>
<keyword evidence="7" id="KW-0238">DNA-binding</keyword>
<dbReference type="EC" id="2.7.7.7" evidence="2"/>
<keyword evidence="4" id="KW-0548">Nucleotidyltransferase</keyword>
<comment type="similarity">
    <text evidence="1">Belongs to the DNA polymerase type-B family.</text>
</comment>
<evidence type="ECO:0000256" key="6">
    <source>
        <dbReference type="ARBA" id="ARBA00022932"/>
    </source>
</evidence>
<feature type="domain" description="DNA-directed DNA polymerase family B mitochondria/virus" evidence="9">
    <location>
        <begin position="68"/>
        <end position="379"/>
    </location>
</feature>
<evidence type="ECO:0000256" key="2">
    <source>
        <dbReference type="ARBA" id="ARBA00012417"/>
    </source>
</evidence>
<dbReference type="InterPro" id="IPR004868">
    <property type="entry name" value="DNA-dir_DNA_pol_B_mt/vir"/>
</dbReference>
<evidence type="ECO:0000256" key="8">
    <source>
        <dbReference type="ARBA" id="ARBA00049244"/>
    </source>
</evidence>
<reference evidence="10 11" key="1">
    <citation type="journal article" date="2019" name="Sci. Rep.">
        <title>Orb-weaving spider Araneus ventricosus genome elucidates the spidroin gene catalogue.</title>
        <authorList>
            <person name="Kono N."/>
            <person name="Nakamura H."/>
            <person name="Ohtoshi R."/>
            <person name="Moran D.A.P."/>
            <person name="Shinohara A."/>
            <person name="Yoshida Y."/>
            <person name="Fujiwara M."/>
            <person name="Mori M."/>
            <person name="Tomita M."/>
            <person name="Arakawa K."/>
        </authorList>
    </citation>
    <scope>NUCLEOTIDE SEQUENCE [LARGE SCALE GENOMIC DNA]</scope>
</reference>
<evidence type="ECO:0000313" key="10">
    <source>
        <dbReference type="EMBL" id="GBN89686.1"/>
    </source>
</evidence>
<dbReference type="AlphaFoldDB" id="A0A4Y2SQC8"/>
<organism evidence="10 11">
    <name type="scientific">Araneus ventricosus</name>
    <name type="common">Orbweaver spider</name>
    <name type="synonym">Epeira ventricosa</name>
    <dbReference type="NCBI Taxonomy" id="182803"/>
    <lineage>
        <taxon>Eukaryota</taxon>
        <taxon>Metazoa</taxon>
        <taxon>Ecdysozoa</taxon>
        <taxon>Arthropoda</taxon>
        <taxon>Chelicerata</taxon>
        <taxon>Arachnida</taxon>
        <taxon>Araneae</taxon>
        <taxon>Araneomorphae</taxon>
        <taxon>Entelegynae</taxon>
        <taxon>Araneoidea</taxon>
        <taxon>Araneidae</taxon>
        <taxon>Araneus</taxon>
    </lineage>
</organism>
<dbReference type="GO" id="GO:0003677">
    <property type="term" value="F:DNA binding"/>
    <property type="evidence" value="ECO:0007669"/>
    <property type="project" value="UniProtKB-KW"/>
</dbReference>
<dbReference type="SUPFAM" id="SSF56672">
    <property type="entry name" value="DNA/RNA polymerases"/>
    <property type="match status" value="1"/>
</dbReference>
<dbReference type="GO" id="GO:0000166">
    <property type="term" value="F:nucleotide binding"/>
    <property type="evidence" value="ECO:0007669"/>
    <property type="project" value="InterPro"/>
</dbReference>
<keyword evidence="6" id="KW-0239">DNA-directed DNA polymerase</keyword>
<evidence type="ECO:0000256" key="3">
    <source>
        <dbReference type="ARBA" id="ARBA00022679"/>
    </source>
</evidence>
<evidence type="ECO:0000259" key="9">
    <source>
        <dbReference type="Pfam" id="PF03175"/>
    </source>
</evidence>
<dbReference type="OrthoDB" id="6430028at2759"/>
<dbReference type="Proteomes" id="UP000499080">
    <property type="component" value="Unassembled WGS sequence"/>
</dbReference>
<evidence type="ECO:0000256" key="4">
    <source>
        <dbReference type="ARBA" id="ARBA00022695"/>
    </source>
</evidence>
<evidence type="ECO:0000256" key="1">
    <source>
        <dbReference type="ARBA" id="ARBA00005755"/>
    </source>
</evidence>
<sequence>MNMLLKKDIYLYEYMSSFSKFEETELPPRSAFHSSLTNEGISEAEYEHAQTVWKCFNIKNLGEYHDLYLKTDVILLSDVFENFRKLTQNFYQLDAAHMLTSLGMAWQAALKMTDVKLDLFTDIDMHLFIEKGIRRGVSMIAHRHSEANHPQCPNYDSTKANKYITYLDANNLYGWAMSQPLPVNNFEWLSPEEISLHEICQHPDDATTGYILEVDMEYPPELHDLHNSYPLTPERMTMTPDKLSPTAMEILNEMNIKPTSKSEKLVTNLSNKLNYVLHYRNLKLYLALGLQLTKIHRVLKFTQTSWLKDYIHFNTEQRKHAKTAFEKDFFKLLNNAVYGKTMENLRNRVKVDVVQTKKKAEKLVASAFHAFTIFNENLVAVQRKLTKLCLNRPIQVGFVILELSKVLLYDFHYNVILNKYGDKAKLLFTATDSLCYEITTRDLNVDLEKMKNYFDFADYPRDRPLFSVENKKKIGYFKDELSGQACFEFVGLRSKMYSILSGKGEKQTAKGVS</sequence>
<evidence type="ECO:0000256" key="7">
    <source>
        <dbReference type="ARBA" id="ARBA00023125"/>
    </source>
</evidence>
<dbReference type="PANTHER" id="PTHR31511">
    <property type="entry name" value="PROTEIN CBG23764"/>
    <property type="match status" value="1"/>
</dbReference>
<evidence type="ECO:0000313" key="11">
    <source>
        <dbReference type="Proteomes" id="UP000499080"/>
    </source>
</evidence>
<keyword evidence="5" id="KW-0235">DNA replication</keyword>
<dbReference type="GO" id="GO:0006260">
    <property type="term" value="P:DNA replication"/>
    <property type="evidence" value="ECO:0007669"/>
    <property type="project" value="UniProtKB-KW"/>
</dbReference>
<dbReference type="Pfam" id="PF03175">
    <property type="entry name" value="DNA_pol_B_2"/>
    <property type="match status" value="1"/>
</dbReference>
<dbReference type="PANTHER" id="PTHR31511:SF12">
    <property type="entry name" value="RHO TERMINATION FACTOR N-TERMINAL DOMAIN-CONTAINING PROTEIN"/>
    <property type="match status" value="1"/>
</dbReference>
<accession>A0A4Y2SQC8</accession>
<comment type="caution">
    <text evidence="10">The sequence shown here is derived from an EMBL/GenBank/DDBJ whole genome shotgun (WGS) entry which is preliminary data.</text>
</comment>
<dbReference type="EMBL" id="BGPR01022914">
    <property type="protein sequence ID" value="GBN89686.1"/>
    <property type="molecule type" value="Genomic_DNA"/>
</dbReference>
<protein>
    <recommendedName>
        <fullName evidence="2">DNA-directed DNA polymerase</fullName>
        <ecNumber evidence="2">2.7.7.7</ecNumber>
    </recommendedName>
</protein>